<sequence>MQWDLVKSSLGVCRRDWEARWEHTERSSKENRKTHCKNVGGYRISGSKSLVLGFQVTEPLVPAGEPPIPRFSERV</sequence>
<evidence type="ECO:0000313" key="1">
    <source>
        <dbReference type="EMBL" id="RRT77739.1"/>
    </source>
</evidence>
<dbReference type="EMBL" id="AMZH03001853">
    <property type="protein sequence ID" value="RRT77739.1"/>
    <property type="molecule type" value="Genomic_DNA"/>
</dbReference>
<gene>
    <name evidence="1" type="ORF">B296_00001730</name>
</gene>
<evidence type="ECO:0000313" key="2">
    <source>
        <dbReference type="Proteomes" id="UP000287651"/>
    </source>
</evidence>
<organism evidence="1 2">
    <name type="scientific">Ensete ventricosum</name>
    <name type="common">Abyssinian banana</name>
    <name type="synonym">Musa ensete</name>
    <dbReference type="NCBI Taxonomy" id="4639"/>
    <lineage>
        <taxon>Eukaryota</taxon>
        <taxon>Viridiplantae</taxon>
        <taxon>Streptophyta</taxon>
        <taxon>Embryophyta</taxon>
        <taxon>Tracheophyta</taxon>
        <taxon>Spermatophyta</taxon>
        <taxon>Magnoliopsida</taxon>
        <taxon>Liliopsida</taxon>
        <taxon>Zingiberales</taxon>
        <taxon>Musaceae</taxon>
        <taxon>Ensete</taxon>
    </lineage>
</organism>
<reference evidence="1 2" key="1">
    <citation type="journal article" date="2014" name="Agronomy (Basel)">
        <title>A Draft Genome Sequence for Ensete ventricosum, the Drought-Tolerant Tree Against Hunger.</title>
        <authorList>
            <person name="Harrison J."/>
            <person name="Moore K.A."/>
            <person name="Paszkiewicz K."/>
            <person name="Jones T."/>
            <person name="Grant M."/>
            <person name="Ambacheew D."/>
            <person name="Muzemil S."/>
            <person name="Studholme D.J."/>
        </authorList>
    </citation>
    <scope>NUCLEOTIDE SEQUENCE [LARGE SCALE GENOMIC DNA]</scope>
</reference>
<proteinExistence type="predicted"/>
<dbReference type="Proteomes" id="UP000287651">
    <property type="component" value="Unassembled WGS sequence"/>
</dbReference>
<name>A0A427ANE5_ENSVE</name>
<dbReference type="AlphaFoldDB" id="A0A427ANE5"/>
<comment type="caution">
    <text evidence="1">The sequence shown here is derived from an EMBL/GenBank/DDBJ whole genome shotgun (WGS) entry which is preliminary data.</text>
</comment>
<accession>A0A427ANE5</accession>
<protein>
    <submittedName>
        <fullName evidence="1">Uncharacterized protein</fullName>
    </submittedName>
</protein>